<feature type="transmembrane region" description="Helical" evidence="1">
    <location>
        <begin position="123"/>
        <end position="141"/>
    </location>
</feature>
<feature type="transmembrane region" description="Helical" evidence="1">
    <location>
        <begin position="84"/>
        <end position="103"/>
    </location>
</feature>
<keyword evidence="1" id="KW-1133">Transmembrane helix</keyword>
<sequence length="434" mass="49901">MIWFDKSVMLLGCIVEVFLLFDYFRNFFEFRLKKKTISIIFIVTCFALFGINLIGNATVNLIMFPLLMWTFVSVLFESKVGVRIGYFVIAYLVMIGVEFLYAILSQTTSNMVLENGVVPVSDYGWQIVVIKFINFIAFLILKQTSDESHSKMTNKLFFIYLCVPIATLGTMLTVFYSGVDFAGHMMMRTIMTLFFIFMVLGNMVLFYAFQKHTEDISESARHEVELIHKNAEIDRLTKIAEMNDDYSETVHNMTHSLKAIEQLAEEHNVENIREIVEDLTGRLSQREIYEYSNHRMINTILSEYVTKAEKSEIKFDVYVEPGCIIRQVKDIDIVSILGNVLDNAFEAAGKVDAPSVFFRMFMHEKGKMCIIKVVNDYGEDIIEKNGVVQTTKKEKGIHGIGLKSIAKTAEKYNGSFSYYTEDKKFYAVLILPIE</sequence>
<dbReference type="InterPro" id="IPR036890">
    <property type="entry name" value="HATPase_C_sf"/>
</dbReference>
<comment type="caution">
    <text evidence="3">The sequence shown here is derived from an EMBL/GenBank/DDBJ whole genome shotgun (WGS) entry which is preliminary data.</text>
</comment>
<organism evidence="3 6">
    <name type="scientific">Agathobacter rectalis</name>
    <dbReference type="NCBI Taxonomy" id="39491"/>
    <lineage>
        <taxon>Bacteria</taxon>
        <taxon>Bacillati</taxon>
        <taxon>Bacillota</taxon>
        <taxon>Clostridia</taxon>
        <taxon>Lachnospirales</taxon>
        <taxon>Lachnospiraceae</taxon>
        <taxon>Agathobacter</taxon>
    </lineage>
</organism>
<dbReference type="EMBL" id="QSAE01000123">
    <property type="protein sequence ID" value="RGW33006.1"/>
    <property type="molecule type" value="Genomic_DNA"/>
</dbReference>
<evidence type="ECO:0000313" key="4">
    <source>
        <dbReference type="EMBL" id="RHD94708.1"/>
    </source>
</evidence>
<dbReference type="AlphaFoldDB" id="A0A413B5L7"/>
<dbReference type="PANTHER" id="PTHR40448">
    <property type="entry name" value="TWO-COMPONENT SENSOR HISTIDINE KINASE"/>
    <property type="match status" value="1"/>
</dbReference>
<feature type="transmembrane region" description="Helical" evidence="1">
    <location>
        <begin position="157"/>
        <end position="178"/>
    </location>
</feature>
<dbReference type="Gene3D" id="3.30.565.10">
    <property type="entry name" value="Histidine kinase-like ATPase, C-terminal domain"/>
    <property type="match status" value="1"/>
</dbReference>
<name>A0A413B5L7_9FIRM</name>
<feature type="transmembrane region" description="Helical" evidence="1">
    <location>
        <begin position="190"/>
        <end position="209"/>
    </location>
</feature>
<proteinExistence type="predicted"/>
<keyword evidence="3" id="KW-0547">Nucleotide-binding</keyword>
<dbReference type="Pfam" id="PF14501">
    <property type="entry name" value="HATPase_c_5"/>
    <property type="match status" value="1"/>
</dbReference>
<reference evidence="5 6" key="1">
    <citation type="submission" date="2018-08" db="EMBL/GenBank/DDBJ databases">
        <title>A genome reference for cultivated species of the human gut microbiota.</title>
        <authorList>
            <person name="Zou Y."/>
            <person name="Xue W."/>
            <person name="Luo G."/>
        </authorList>
    </citation>
    <scope>NUCLEOTIDE SEQUENCE [LARGE SCALE GENOMIC DNA]</scope>
    <source>
        <strain evidence="3 6">AF12-8</strain>
        <strain evidence="4 5">AM30-13AC</strain>
    </source>
</reference>
<keyword evidence="3" id="KW-0067">ATP-binding</keyword>
<dbReference type="CDD" id="cd16935">
    <property type="entry name" value="HATPase_AgrC-ComD-like"/>
    <property type="match status" value="1"/>
</dbReference>
<evidence type="ECO:0000313" key="6">
    <source>
        <dbReference type="Proteomes" id="UP000286581"/>
    </source>
</evidence>
<dbReference type="Proteomes" id="UP000286581">
    <property type="component" value="Unassembled WGS sequence"/>
</dbReference>
<feature type="domain" description="Sensor histidine kinase NatK-like C-terminal" evidence="2">
    <location>
        <begin position="330"/>
        <end position="431"/>
    </location>
</feature>
<feature type="transmembrane region" description="Helical" evidence="1">
    <location>
        <begin position="6"/>
        <end position="24"/>
    </location>
</feature>
<protein>
    <submittedName>
        <fullName evidence="3">ATP-binding protein</fullName>
    </submittedName>
</protein>
<keyword evidence="1" id="KW-0812">Transmembrane</keyword>
<evidence type="ECO:0000259" key="2">
    <source>
        <dbReference type="Pfam" id="PF14501"/>
    </source>
</evidence>
<keyword evidence="1" id="KW-0472">Membrane</keyword>
<dbReference type="RefSeq" id="WP_118083933.1">
    <property type="nucleotide sequence ID" value="NZ_QSJS01000008.1"/>
</dbReference>
<dbReference type="GO" id="GO:0005524">
    <property type="term" value="F:ATP binding"/>
    <property type="evidence" value="ECO:0007669"/>
    <property type="project" value="UniProtKB-KW"/>
</dbReference>
<dbReference type="GO" id="GO:0042802">
    <property type="term" value="F:identical protein binding"/>
    <property type="evidence" value="ECO:0007669"/>
    <property type="project" value="TreeGrafter"/>
</dbReference>
<evidence type="ECO:0000313" key="5">
    <source>
        <dbReference type="Proteomes" id="UP000284835"/>
    </source>
</evidence>
<dbReference type="Proteomes" id="UP000284835">
    <property type="component" value="Unassembled WGS sequence"/>
</dbReference>
<evidence type="ECO:0000313" key="3">
    <source>
        <dbReference type="EMBL" id="RGW33006.1"/>
    </source>
</evidence>
<dbReference type="SUPFAM" id="SSF55874">
    <property type="entry name" value="ATPase domain of HSP90 chaperone/DNA topoisomerase II/histidine kinase"/>
    <property type="match status" value="1"/>
</dbReference>
<evidence type="ECO:0000256" key="1">
    <source>
        <dbReference type="SAM" id="Phobius"/>
    </source>
</evidence>
<dbReference type="EMBL" id="QSJS01000008">
    <property type="protein sequence ID" value="RHD94708.1"/>
    <property type="molecule type" value="Genomic_DNA"/>
</dbReference>
<dbReference type="InterPro" id="IPR032834">
    <property type="entry name" value="NatK-like_C"/>
</dbReference>
<feature type="transmembrane region" description="Helical" evidence="1">
    <location>
        <begin position="36"/>
        <end position="55"/>
    </location>
</feature>
<dbReference type="PANTHER" id="PTHR40448:SF1">
    <property type="entry name" value="TWO-COMPONENT SENSOR HISTIDINE KINASE"/>
    <property type="match status" value="1"/>
</dbReference>
<gene>
    <name evidence="4" type="ORF">DW775_08095</name>
    <name evidence="3" type="ORF">DWV78_16410</name>
</gene>
<accession>A0A413B5L7</accession>